<evidence type="ECO:0000313" key="2">
    <source>
        <dbReference type="EMBL" id="MDF8266002.1"/>
    </source>
</evidence>
<reference evidence="2 3" key="1">
    <citation type="submission" date="2023-03" db="EMBL/GenBank/DDBJ databases">
        <title>YIM 133296 draft genome.</title>
        <authorList>
            <person name="Xiong L."/>
        </authorList>
    </citation>
    <scope>NUCLEOTIDE SEQUENCE [LARGE SCALE GENOMIC DNA]</scope>
    <source>
        <strain evidence="2 3">YIM 133296</strain>
    </source>
</reference>
<dbReference type="EMBL" id="JAROAV010000045">
    <property type="protein sequence ID" value="MDF8266002.1"/>
    <property type="molecule type" value="Genomic_DNA"/>
</dbReference>
<gene>
    <name evidence="2" type="ORF">P4R38_17275</name>
</gene>
<accession>A0ABT6CAT4</accession>
<dbReference type="RefSeq" id="WP_277193253.1">
    <property type="nucleotide sequence ID" value="NZ_JAROAV010000045.1"/>
</dbReference>
<organism evidence="2 3">
    <name type="scientific">Luteipulveratus flavus</name>
    <dbReference type="NCBI Taxonomy" id="3031728"/>
    <lineage>
        <taxon>Bacteria</taxon>
        <taxon>Bacillati</taxon>
        <taxon>Actinomycetota</taxon>
        <taxon>Actinomycetes</taxon>
        <taxon>Micrococcales</taxon>
        <taxon>Dermacoccaceae</taxon>
        <taxon>Luteipulveratus</taxon>
    </lineage>
</organism>
<proteinExistence type="predicted"/>
<comment type="caution">
    <text evidence="2">The sequence shown here is derived from an EMBL/GenBank/DDBJ whole genome shotgun (WGS) entry which is preliminary data.</text>
</comment>
<name>A0ABT6CAT4_9MICO</name>
<sequence>MAQTTKKSAAKKSGTASGFTADERAAMKERAAELKGAGGRGAKKKADEAQACLDKIAEMGDADRALAERIHAVVTSVAPDLDAKTWYGMPAYARDGKVLCFFKPGEKFGARYATFGFNDTARLDDGNVWPTEYAIADLTDADVKRLEKIVEQAASR</sequence>
<evidence type="ECO:0000256" key="1">
    <source>
        <dbReference type="SAM" id="MobiDB-lite"/>
    </source>
</evidence>
<evidence type="ECO:0000313" key="3">
    <source>
        <dbReference type="Proteomes" id="UP001528912"/>
    </source>
</evidence>
<protein>
    <submittedName>
        <fullName evidence="2">DUF1801 domain-containing protein</fullName>
    </submittedName>
</protein>
<dbReference type="Proteomes" id="UP001528912">
    <property type="component" value="Unassembled WGS sequence"/>
</dbReference>
<dbReference type="SUPFAM" id="SSF159888">
    <property type="entry name" value="YdhG-like"/>
    <property type="match status" value="1"/>
</dbReference>
<feature type="region of interest" description="Disordered" evidence="1">
    <location>
        <begin position="1"/>
        <end position="23"/>
    </location>
</feature>
<feature type="compositionally biased region" description="Low complexity" evidence="1">
    <location>
        <begin position="1"/>
        <end position="18"/>
    </location>
</feature>
<keyword evidence="3" id="KW-1185">Reference proteome</keyword>
<dbReference type="Gene3D" id="3.90.1150.200">
    <property type="match status" value="1"/>
</dbReference>